<feature type="domain" description="SIS" evidence="5">
    <location>
        <begin position="127"/>
        <end position="267"/>
    </location>
</feature>
<keyword evidence="3" id="KW-0804">Transcription</keyword>
<dbReference type="SUPFAM" id="SSF53697">
    <property type="entry name" value="SIS domain"/>
    <property type="match status" value="1"/>
</dbReference>
<protein>
    <submittedName>
        <fullName evidence="6">MurR/RpiR family transcriptional regulator</fullName>
    </submittedName>
</protein>
<proteinExistence type="predicted"/>
<dbReference type="Pfam" id="PF01380">
    <property type="entry name" value="SIS"/>
    <property type="match status" value="1"/>
</dbReference>
<dbReference type="InterPro" id="IPR046348">
    <property type="entry name" value="SIS_dom_sf"/>
</dbReference>
<dbReference type="InterPro" id="IPR000281">
    <property type="entry name" value="HTH_RpiR"/>
</dbReference>
<dbReference type="InterPro" id="IPR009057">
    <property type="entry name" value="Homeodomain-like_sf"/>
</dbReference>
<dbReference type="PROSITE" id="PS51464">
    <property type="entry name" value="SIS"/>
    <property type="match status" value="1"/>
</dbReference>
<organism evidence="6 7">
    <name type="scientific">Carboxydichorda subterranea</name>
    <dbReference type="NCBI Taxonomy" id="3109565"/>
    <lineage>
        <taxon>Bacteria</taxon>
        <taxon>Bacillati</taxon>
        <taxon>Bacillota</taxon>
        <taxon>Limnochordia</taxon>
        <taxon>Limnochordales</taxon>
        <taxon>Geochordaceae</taxon>
        <taxon>Carboxydichorda</taxon>
    </lineage>
</organism>
<dbReference type="RefSeq" id="WP_324716829.1">
    <property type="nucleotide sequence ID" value="NZ_CP141615.1"/>
</dbReference>
<accession>A0ABZ1BXL9</accession>
<keyword evidence="2" id="KW-0238">DNA-binding</keyword>
<keyword evidence="1" id="KW-0805">Transcription regulation</keyword>
<gene>
    <name evidence="6" type="ORF">U7230_00635</name>
</gene>
<dbReference type="EMBL" id="CP141615">
    <property type="protein sequence ID" value="WRP17559.1"/>
    <property type="molecule type" value="Genomic_DNA"/>
</dbReference>
<dbReference type="InterPro" id="IPR036388">
    <property type="entry name" value="WH-like_DNA-bd_sf"/>
</dbReference>
<dbReference type="Gene3D" id="3.40.50.10490">
    <property type="entry name" value="Glucose-6-phosphate isomerase like protein, domain 1"/>
    <property type="match status" value="1"/>
</dbReference>
<evidence type="ECO:0000313" key="6">
    <source>
        <dbReference type="EMBL" id="WRP17559.1"/>
    </source>
</evidence>
<dbReference type="InterPro" id="IPR047640">
    <property type="entry name" value="RpiR-like"/>
</dbReference>
<dbReference type="Pfam" id="PF01418">
    <property type="entry name" value="HTH_6"/>
    <property type="match status" value="1"/>
</dbReference>
<name>A0ABZ1BXL9_9FIRM</name>
<keyword evidence="7" id="KW-1185">Reference proteome</keyword>
<dbReference type="Proteomes" id="UP001332192">
    <property type="component" value="Chromosome"/>
</dbReference>
<evidence type="ECO:0000256" key="3">
    <source>
        <dbReference type="ARBA" id="ARBA00023163"/>
    </source>
</evidence>
<dbReference type="InterPro" id="IPR001347">
    <property type="entry name" value="SIS_dom"/>
</dbReference>
<evidence type="ECO:0000259" key="4">
    <source>
        <dbReference type="PROSITE" id="PS51071"/>
    </source>
</evidence>
<evidence type="ECO:0000313" key="7">
    <source>
        <dbReference type="Proteomes" id="UP001332192"/>
    </source>
</evidence>
<reference evidence="6 7" key="1">
    <citation type="journal article" date="2024" name="Front. Microbiol.">
        <title>Novel thermophilic genera Geochorda gen. nov. and Carboxydochorda gen. nov. from the deep terrestrial subsurface reveal the ecophysiological diversity in the class Limnochordia.</title>
        <authorList>
            <person name="Karnachuk O.V."/>
            <person name="Lukina A.P."/>
            <person name="Avakyan M.R."/>
            <person name="Kadnikov V.V."/>
            <person name="Begmatov S."/>
            <person name="Beletsky A.V."/>
            <person name="Vlasova K.G."/>
            <person name="Novikov A.A."/>
            <person name="Shcherbakova V.A."/>
            <person name="Mardanov A.V."/>
            <person name="Ravin N.V."/>
        </authorList>
    </citation>
    <scope>NUCLEOTIDE SEQUENCE [LARGE SCALE GENOMIC DNA]</scope>
    <source>
        <strain evidence="6 7">L945</strain>
    </source>
</reference>
<dbReference type="PANTHER" id="PTHR30514:SF1">
    <property type="entry name" value="HTH-TYPE TRANSCRIPTIONAL REGULATOR HEXR-RELATED"/>
    <property type="match status" value="1"/>
</dbReference>
<dbReference type="PROSITE" id="PS51071">
    <property type="entry name" value="HTH_RPIR"/>
    <property type="match status" value="1"/>
</dbReference>
<evidence type="ECO:0000256" key="1">
    <source>
        <dbReference type="ARBA" id="ARBA00023015"/>
    </source>
</evidence>
<dbReference type="CDD" id="cd05013">
    <property type="entry name" value="SIS_RpiR"/>
    <property type="match status" value="1"/>
</dbReference>
<evidence type="ECO:0000256" key="2">
    <source>
        <dbReference type="ARBA" id="ARBA00023125"/>
    </source>
</evidence>
<feature type="domain" description="HTH rpiR-type" evidence="4">
    <location>
        <begin position="7"/>
        <end position="83"/>
    </location>
</feature>
<dbReference type="InterPro" id="IPR035472">
    <property type="entry name" value="RpiR-like_SIS"/>
</dbReference>
<evidence type="ECO:0000259" key="5">
    <source>
        <dbReference type="PROSITE" id="PS51464"/>
    </source>
</evidence>
<dbReference type="PANTHER" id="PTHR30514">
    <property type="entry name" value="GLUCOKINASE"/>
    <property type="match status" value="1"/>
</dbReference>
<dbReference type="SUPFAM" id="SSF46689">
    <property type="entry name" value="Homeodomain-like"/>
    <property type="match status" value="1"/>
</dbReference>
<dbReference type="Gene3D" id="1.10.10.10">
    <property type="entry name" value="Winged helix-like DNA-binding domain superfamily/Winged helix DNA-binding domain"/>
    <property type="match status" value="1"/>
</dbReference>
<sequence>MEVRSVPKSLAVLEGLLPQLNAAERRVAEYLLQHASDVIGLSITELADRSQASEATVVRLSRRLGCRGYQDLKIRIAQEIVEPARRIHEDVVPGDDPASATQKVFASTIAALQATLDVMDPGAMERAADAIHRSTEVVFFGVGGAAFVAADAAQRFVKLGLLTQALSDSHAQAVKASLMRPGSVAVGISHSGSTKATVQALELARRGGATTICVTSLGRSPITRASDISLFTSARETAFRTEAMSSRVAQVTLLDALFVLVALRRYEQALANIERAREVNADKRY</sequence>